<keyword evidence="2" id="KW-0813">Transport</keyword>
<evidence type="ECO:0000256" key="3">
    <source>
        <dbReference type="ARBA" id="ARBA00022449"/>
    </source>
</evidence>
<dbReference type="EMBL" id="JAGGJZ010000004">
    <property type="protein sequence ID" value="MBP1890099.1"/>
    <property type="molecule type" value="Genomic_DNA"/>
</dbReference>
<feature type="transmembrane region" description="Helical" evidence="9">
    <location>
        <begin position="73"/>
        <end position="91"/>
    </location>
</feature>
<feature type="transmembrane region" description="Helical" evidence="9">
    <location>
        <begin position="406"/>
        <end position="424"/>
    </location>
</feature>
<reference evidence="11 12" key="1">
    <citation type="submission" date="2021-03" db="EMBL/GenBank/DDBJ databases">
        <title>Genomic Encyclopedia of Type Strains, Phase IV (KMG-IV): sequencing the most valuable type-strain genomes for metagenomic binning, comparative biology and taxonomic classification.</title>
        <authorList>
            <person name="Goeker M."/>
        </authorList>
    </citation>
    <scope>NUCLEOTIDE SEQUENCE [LARGE SCALE GENOMIC DNA]</scope>
    <source>
        <strain evidence="11 12">DSM 3984</strain>
    </source>
</reference>
<feature type="domain" description="Na+/H+ antiporter NhaC-like C-terminal" evidence="10">
    <location>
        <begin position="9"/>
        <end position="211"/>
    </location>
</feature>
<feature type="transmembrane region" description="Helical" evidence="9">
    <location>
        <begin position="256"/>
        <end position="275"/>
    </location>
</feature>
<accession>A0ABS4F1I4</accession>
<name>A0ABS4F1I4_9CLOT</name>
<comment type="similarity">
    <text evidence="8">Belongs to the NhaC Na(+)/H(+) (TC 2.A.35) antiporter family.</text>
</comment>
<keyword evidence="7 9" id="KW-0472">Membrane</keyword>
<evidence type="ECO:0000256" key="1">
    <source>
        <dbReference type="ARBA" id="ARBA00004651"/>
    </source>
</evidence>
<evidence type="ECO:0000313" key="12">
    <source>
        <dbReference type="Proteomes" id="UP000783390"/>
    </source>
</evidence>
<dbReference type="Proteomes" id="UP000783390">
    <property type="component" value="Unassembled WGS sequence"/>
</dbReference>
<feature type="transmembrane region" description="Helical" evidence="9">
    <location>
        <begin position="7"/>
        <end position="27"/>
    </location>
</feature>
<sequence>MNETKKGNWWALIPLVVFIVVYVGIAIVAKNFYAVSVIIPFLIAAVTALIMNNKIKFEEKLQIFCKGAGDSNIILMILIFVLAGAFASVAKSMGAVDSTVNLGLSILPPNLLVSGIFIVACFIALSVGTSMGTIVALVPIALGISEKTGIAVALVVGSVVSGAMFGDNLSIISDTTIAATRTQGCDMRDKFKMNFKIVLPAAIITAVIFMLITSGTETYNLGNYNYSLIKIVPYIGVLVAALLGINVIFVLGSGIILSAIIGISTGSFGVIDLFKSMADGISGMSELIIISLLISGMVALIKYNGGIDFILYKGLKKFRTRRGAELGIGALVSLVDICTANNTIAIVTVGPIAKDVSNEFDLEPKRVAGIMDMFSCVFQGIIPYGAQLISAAGLAAISPFEIMQYLYYPYLMGISALIAIVVYWSRNKEENIVELNYNTNA</sequence>
<dbReference type="PANTHER" id="PTHR33451:SF5">
    <property type="entry name" value="NA+_H+ ANTIPORTER"/>
    <property type="match status" value="1"/>
</dbReference>
<keyword evidence="5 9" id="KW-0812">Transmembrane</keyword>
<proteinExistence type="inferred from homology"/>
<dbReference type="Pfam" id="PF03553">
    <property type="entry name" value="Na_H_antiporter"/>
    <property type="match status" value="2"/>
</dbReference>
<dbReference type="InterPro" id="IPR018461">
    <property type="entry name" value="Na/H_Antiport_NhaC-like_C"/>
</dbReference>
<feature type="transmembrane region" description="Helical" evidence="9">
    <location>
        <begin position="111"/>
        <end position="138"/>
    </location>
</feature>
<evidence type="ECO:0000256" key="6">
    <source>
        <dbReference type="ARBA" id="ARBA00022989"/>
    </source>
</evidence>
<feature type="transmembrane region" description="Helical" evidence="9">
    <location>
        <begin position="287"/>
        <end position="312"/>
    </location>
</feature>
<comment type="caution">
    <text evidence="11">The sequence shown here is derived from an EMBL/GenBank/DDBJ whole genome shotgun (WGS) entry which is preliminary data.</text>
</comment>
<keyword evidence="4" id="KW-1003">Cell membrane</keyword>
<protein>
    <submittedName>
        <fullName evidence="11">Na+/H+ antiporter NhaC</fullName>
    </submittedName>
</protein>
<evidence type="ECO:0000256" key="8">
    <source>
        <dbReference type="ARBA" id="ARBA00038435"/>
    </source>
</evidence>
<feature type="transmembrane region" description="Helical" evidence="9">
    <location>
        <begin position="228"/>
        <end position="249"/>
    </location>
</feature>
<organism evidence="11 12">
    <name type="scientific">Clostridium moniliforme</name>
    <dbReference type="NCBI Taxonomy" id="39489"/>
    <lineage>
        <taxon>Bacteria</taxon>
        <taxon>Bacillati</taxon>
        <taxon>Bacillota</taxon>
        <taxon>Clostridia</taxon>
        <taxon>Eubacteriales</taxon>
        <taxon>Clostridiaceae</taxon>
        <taxon>Clostridium</taxon>
    </lineage>
</organism>
<evidence type="ECO:0000256" key="5">
    <source>
        <dbReference type="ARBA" id="ARBA00022692"/>
    </source>
</evidence>
<feature type="transmembrane region" description="Helical" evidence="9">
    <location>
        <begin position="33"/>
        <end position="52"/>
    </location>
</feature>
<evidence type="ECO:0000256" key="9">
    <source>
        <dbReference type="SAM" id="Phobius"/>
    </source>
</evidence>
<dbReference type="PANTHER" id="PTHR33451">
    <property type="entry name" value="MALATE-2H(+)/NA(+)-LACTATE ANTIPORTER"/>
    <property type="match status" value="1"/>
</dbReference>
<keyword evidence="12" id="KW-1185">Reference proteome</keyword>
<keyword evidence="3" id="KW-0050">Antiport</keyword>
<evidence type="ECO:0000259" key="10">
    <source>
        <dbReference type="Pfam" id="PF03553"/>
    </source>
</evidence>
<comment type="subcellular location">
    <subcellularLocation>
        <location evidence="1">Cell membrane</location>
        <topology evidence="1">Multi-pass membrane protein</topology>
    </subcellularLocation>
</comment>
<evidence type="ECO:0000256" key="2">
    <source>
        <dbReference type="ARBA" id="ARBA00022448"/>
    </source>
</evidence>
<evidence type="ECO:0000256" key="7">
    <source>
        <dbReference type="ARBA" id="ARBA00023136"/>
    </source>
</evidence>
<evidence type="ECO:0000256" key="4">
    <source>
        <dbReference type="ARBA" id="ARBA00022475"/>
    </source>
</evidence>
<keyword evidence="6 9" id="KW-1133">Transmembrane helix</keyword>
<dbReference type="RefSeq" id="WP_209797024.1">
    <property type="nucleotide sequence ID" value="NZ_JAGGJZ010000004.1"/>
</dbReference>
<feature type="transmembrane region" description="Helical" evidence="9">
    <location>
        <begin position="381"/>
        <end position="400"/>
    </location>
</feature>
<dbReference type="InterPro" id="IPR052180">
    <property type="entry name" value="NhaC_Na-H+_Antiporter"/>
</dbReference>
<feature type="domain" description="Na+/H+ antiporter NhaC-like C-terminal" evidence="10">
    <location>
        <begin position="227"/>
        <end position="421"/>
    </location>
</feature>
<feature type="transmembrane region" description="Helical" evidence="9">
    <location>
        <begin position="197"/>
        <end position="216"/>
    </location>
</feature>
<gene>
    <name evidence="11" type="ORF">J2Z53_001683</name>
</gene>
<evidence type="ECO:0000313" key="11">
    <source>
        <dbReference type="EMBL" id="MBP1890099.1"/>
    </source>
</evidence>